<evidence type="ECO:0000256" key="1">
    <source>
        <dbReference type="SAM" id="SignalP"/>
    </source>
</evidence>
<dbReference type="PANTHER" id="PTHR40274">
    <property type="entry name" value="VIRGINIAMYCIN B LYASE"/>
    <property type="match status" value="1"/>
</dbReference>
<dbReference type="SUPFAM" id="SSF63829">
    <property type="entry name" value="Calcium-dependent phosphotriesterase"/>
    <property type="match status" value="1"/>
</dbReference>
<gene>
    <name evidence="2" type="primary">pknD_3</name>
    <name evidence="2" type="ORF">Pla133_32760</name>
</gene>
<evidence type="ECO:0000313" key="3">
    <source>
        <dbReference type="Proteomes" id="UP000316921"/>
    </source>
</evidence>
<dbReference type="SUPFAM" id="SSF101898">
    <property type="entry name" value="NHL repeat"/>
    <property type="match status" value="1"/>
</dbReference>
<dbReference type="Gene3D" id="2.120.10.30">
    <property type="entry name" value="TolB, C-terminal domain"/>
    <property type="match status" value="3"/>
</dbReference>
<dbReference type="KEGG" id="pbap:Pla133_32760"/>
<dbReference type="EC" id="2.7.11.1" evidence="2"/>
<evidence type="ECO:0000313" key="2">
    <source>
        <dbReference type="EMBL" id="QDU68182.1"/>
    </source>
</evidence>
<reference evidence="2 3" key="1">
    <citation type="submission" date="2019-02" db="EMBL/GenBank/DDBJ databases">
        <title>Deep-cultivation of Planctomycetes and their phenomic and genomic characterization uncovers novel biology.</title>
        <authorList>
            <person name="Wiegand S."/>
            <person name="Jogler M."/>
            <person name="Boedeker C."/>
            <person name="Pinto D."/>
            <person name="Vollmers J."/>
            <person name="Rivas-Marin E."/>
            <person name="Kohn T."/>
            <person name="Peeters S.H."/>
            <person name="Heuer A."/>
            <person name="Rast P."/>
            <person name="Oberbeckmann S."/>
            <person name="Bunk B."/>
            <person name="Jeske O."/>
            <person name="Meyerdierks A."/>
            <person name="Storesund J.E."/>
            <person name="Kallscheuer N."/>
            <person name="Luecker S."/>
            <person name="Lage O.M."/>
            <person name="Pohl T."/>
            <person name="Merkel B.J."/>
            <person name="Hornburger P."/>
            <person name="Mueller R.-W."/>
            <person name="Bruemmer F."/>
            <person name="Labrenz M."/>
            <person name="Spormann A.M."/>
            <person name="Op den Camp H."/>
            <person name="Overmann J."/>
            <person name="Amann R."/>
            <person name="Jetten M.S.M."/>
            <person name="Mascher T."/>
            <person name="Medema M.H."/>
            <person name="Devos D.P."/>
            <person name="Kaster A.-K."/>
            <person name="Ovreas L."/>
            <person name="Rohde M."/>
            <person name="Galperin M.Y."/>
            <person name="Jogler C."/>
        </authorList>
    </citation>
    <scope>NUCLEOTIDE SEQUENCE [LARGE SCALE GENOMIC DNA]</scope>
    <source>
        <strain evidence="2 3">Pla133</strain>
    </source>
</reference>
<name>A0A518BMG8_9BACT</name>
<organism evidence="2 3">
    <name type="scientific">Engelhardtia mirabilis</name>
    <dbReference type="NCBI Taxonomy" id="2528011"/>
    <lineage>
        <taxon>Bacteria</taxon>
        <taxon>Pseudomonadati</taxon>
        <taxon>Planctomycetota</taxon>
        <taxon>Planctomycetia</taxon>
        <taxon>Planctomycetia incertae sedis</taxon>
        <taxon>Engelhardtia</taxon>
    </lineage>
</organism>
<sequence precursor="true">MSKVALTAAFIASFVAVESGAARAGELLVSNFTTGVVASFDPISGTPTGTLQPGVSTPAGMVVAPNGTLLVASSSGNLIRAYDGLCGTSLGVFASGGGLNQPRDLAFGPNGNLFVANRQGNNVLEFDGTTGVFVKVFASQDLSAPIGLAFTSDGNLLVTSLNTDKLVRFDGTTGAKLEVLPTGSELDGPVAILLRPNGNLLVSSSLNDRVLQYTPSGGFLGIFAQGSGLDNPIGLAFDGAGDLLVVSANSGAILRFDGTSGAFEGVLATPGPQPFDLAFGPDAPPLPTAPGYDVSTYAPNVPGPFVLDFAPDGRLFVGQQTQPVIGVNAFVTVVAPDGTHAPYGAAPTLDPDVVVYDAVGTVSGVPGSVIVGGICGTSVGCLHRIGPDQSVTQILGPTTELENPYNLEFDSQGRLICTDDTQPRLLIVGPGAGSVATLVNLPSPATGLAIDAADRIYSSNEGGTVLLHSSSGALLDGAYAQGLGPNPPLAIGPGGPCFGTFLYAIDPATGELLRLLPGGGKQVLGTGFANDQSDLTFGPDGALYVTQVCADRVVRIAPSSPAIQATRSGIPPNPTALLPGVTSGPVIGATWDPVISHGSFAPGALIDVLVVTSGPTNLPLPGFGTLLCDLAVTYFTATTAAGAPFAVDIPPTCQIVGLGLCTQGVSVDGVGGLLLTNALDIAVGTY</sequence>
<dbReference type="InterPro" id="IPR051344">
    <property type="entry name" value="Vgb"/>
</dbReference>
<dbReference type="AlphaFoldDB" id="A0A518BMG8"/>
<dbReference type="GO" id="GO:0004674">
    <property type="term" value="F:protein serine/threonine kinase activity"/>
    <property type="evidence" value="ECO:0007669"/>
    <property type="project" value="UniProtKB-EC"/>
</dbReference>
<dbReference type="PANTHER" id="PTHR40274:SF3">
    <property type="entry name" value="VIRGINIAMYCIN B LYASE"/>
    <property type="match status" value="1"/>
</dbReference>
<feature type="signal peptide" evidence="1">
    <location>
        <begin position="1"/>
        <end position="24"/>
    </location>
</feature>
<feature type="chain" id="PRO_5021970608" evidence="1">
    <location>
        <begin position="25"/>
        <end position="686"/>
    </location>
</feature>
<protein>
    <submittedName>
        <fullName evidence="2">Serine/threonine-protein kinase PknD</fullName>
        <ecNumber evidence="2">2.7.11.1</ecNumber>
    </submittedName>
</protein>
<dbReference type="Proteomes" id="UP000316921">
    <property type="component" value="Chromosome"/>
</dbReference>
<dbReference type="EMBL" id="CP036287">
    <property type="protein sequence ID" value="QDU68182.1"/>
    <property type="molecule type" value="Genomic_DNA"/>
</dbReference>
<dbReference type="RefSeq" id="WP_145066981.1">
    <property type="nucleotide sequence ID" value="NZ_CP036287.1"/>
</dbReference>
<dbReference type="CDD" id="cd05819">
    <property type="entry name" value="NHL"/>
    <property type="match status" value="1"/>
</dbReference>
<keyword evidence="2" id="KW-0808">Transferase</keyword>
<keyword evidence="2" id="KW-0418">Kinase</keyword>
<keyword evidence="3" id="KW-1185">Reference proteome</keyword>
<accession>A0A518BMG8</accession>
<proteinExistence type="predicted"/>
<keyword evidence="1" id="KW-0732">Signal</keyword>
<dbReference type="InterPro" id="IPR011042">
    <property type="entry name" value="6-blade_b-propeller_TolB-like"/>
</dbReference>